<dbReference type="SUPFAM" id="SSF52540">
    <property type="entry name" value="P-loop containing nucleoside triphosphate hydrolases"/>
    <property type="match status" value="1"/>
</dbReference>
<feature type="binding site" evidence="9">
    <location>
        <begin position="31"/>
        <end position="38"/>
    </location>
    <ligand>
        <name>ATP</name>
        <dbReference type="ChEBI" id="CHEBI:30616"/>
    </ligand>
</feature>
<name>A0A2A4YPZ3_9PROT</name>
<keyword evidence="9 10" id="KW-0227">DNA damage</keyword>
<reference evidence="12" key="2">
    <citation type="journal article" date="2018" name="ISME J.">
        <title>A dynamic microbial community with high functional redundancy inhabits the cold, oxic subseafloor aquifer.</title>
        <authorList>
            <person name="Tully B.J."/>
            <person name="Wheat C.G."/>
            <person name="Glazer B.T."/>
            <person name="Huber J.A."/>
        </authorList>
    </citation>
    <scope>NUCLEOTIDE SEQUENCE</scope>
    <source>
        <strain evidence="12">NORP83</strain>
    </source>
</reference>
<dbReference type="Gene3D" id="3.40.50.300">
    <property type="entry name" value="P-loop containing nucleotide triphosphate hydrolases"/>
    <property type="match status" value="1"/>
</dbReference>
<dbReference type="GO" id="GO:0009432">
    <property type="term" value="P:SOS response"/>
    <property type="evidence" value="ECO:0007669"/>
    <property type="project" value="UniProtKB-UniRule"/>
</dbReference>
<evidence type="ECO:0000256" key="8">
    <source>
        <dbReference type="ARBA" id="ARBA00023125"/>
    </source>
</evidence>
<dbReference type="Gene3D" id="1.20.1050.90">
    <property type="entry name" value="RecF/RecN/SMC, N-terminal domain"/>
    <property type="match status" value="1"/>
</dbReference>
<dbReference type="InterPro" id="IPR003395">
    <property type="entry name" value="RecF/RecN/SMC_N"/>
</dbReference>
<dbReference type="GO" id="GO:0005524">
    <property type="term" value="F:ATP binding"/>
    <property type="evidence" value="ECO:0007669"/>
    <property type="project" value="UniProtKB-UniRule"/>
</dbReference>
<dbReference type="GO" id="GO:0003697">
    <property type="term" value="F:single-stranded DNA binding"/>
    <property type="evidence" value="ECO:0007669"/>
    <property type="project" value="UniProtKB-UniRule"/>
</dbReference>
<keyword evidence="6 9" id="KW-0547">Nucleotide-binding</keyword>
<evidence type="ECO:0000256" key="4">
    <source>
        <dbReference type="ARBA" id="ARBA00022490"/>
    </source>
</evidence>
<evidence type="ECO:0000256" key="9">
    <source>
        <dbReference type="HAMAP-Rule" id="MF_00365"/>
    </source>
</evidence>
<dbReference type="Pfam" id="PF02463">
    <property type="entry name" value="SMC_N"/>
    <property type="match status" value="1"/>
</dbReference>
<comment type="similarity">
    <text evidence="2 9 10">Belongs to the RecF family.</text>
</comment>
<dbReference type="PANTHER" id="PTHR32182:SF0">
    <property type="entry name" value="DNA REPLICATION AND REPAIR PROTEIN RECF"/>
    <property type="match status" value="1"/>
</dbReference>
<dbReference type="InterPro" id="IPR027417">
    <property type="entry name" value="P-loop_NTPase"/>
</dbReference>
<proteinExistence type="inferred from homology"/>
<dbReference type="EMBL" id="NVUS01000036">
    <property type="protein sequence ID" value="PCI96898.1"/>
    <property type="molecule type" value="Genomic_DNA"/>
</dbReference>
<dbReference type="GO" id="GO:0005737">
    <property type="term" value="C:cytoplasm"/>
    <property type="evidence" value="ECO:0007669"/>
    <property type="project" value="UniProtKB-SubCell"/>
</dbReference>
<comment type="function">
    <text evidence="9 10">The RecF protein is involved in DNA metabolism; it is required for DNA replication and normal SOS inducibility. RecF binds preferentially to single-stranded, linear DNA. It also seems to bind ATP.</text>
</comment>
<accession>A0A2A4YPZ3</accession>
<organism evidence="12">
    <name type="scientific">OCS116 cluster bacterium</name>
    <dbReference type="NCBI Taxonomy" id="2030921"/>
    <lineage>
        <taxon>Bacteria</taxon>
        <taxon>Pseudomonadati</taxon>
        <taxon>Pseudomonadota</taxon>
        <taxon>Alphaproteobacteria</taxon>
        <taxon>OCS116 cluster</taxon>
    </lineage>
</organism>
<sequence length="383" mass="42009">MPYISDLRLENFRNYSNLSLSFSDKPTIFHGSNGAGKTNILEALSYLSTGRGLRRASLGDVVKADAQTASGFTIFSQIQAEFDEIKIGVGARPNPGQLGDEAGGSRYSKEIRIDGETFKNSTVLGDFVRAIWLTPSLDRLFTGPAAERRKFFDRFVTGFDPAHSARTSRFEKAMRERNKLLEKNIMDDVWLAGIEGQMAEQAVAIAAARREVALHLSALLEAGSQSAFPFARIAMQGDLEQLIGERSAIEVEDIYLQRLKDNRPYDQQSGRTKFGPHKSDLLAWHGSKGIEAKKCSTGEQKALLIALLLAHAKLVTQVAGDAVLIMLLDEITAHLDAHRRAALFEELGDLDAQLFMTGTDHSLFSAITDTSTVFEISEGGVVV</sequence>
<dbReference type="GO" id="GO:0006302">
    <property type="term" value="P:double-strand break repair"/>
    <property type="evidence" value="ECO:0007669"/>
    <property type="project" value="TreeGrafter"/>
</dbReference>
<dbReference type="InterPro" id="IPR001238">
    <property type="entry name" value="DNA-binding_RecF"/>
</dbReference>
<dbReference type="GO" id="GO:0000731">
    <property type="term" value="P:DNA synthesis involved in DNA repair"/>
    <property type="evidence" value="ECO:0007669"/>
    <property type="project" value="TreeGrafter"/>
</dbReference>
<keyword evidence="8 9" id="KW-0238">DNA-binding</keyword>
<dbReference type="SMART" id="SM00382">
    <property type="entry name" value="AAA"/>
    <property type="match status" value="1"/>
</dbReference>
<dbReference type="InterPro" id="IPR018078">
    <property type="entry name" value="DNA-binding_RecF_CS"/>
</dbReference>
<evidence type="ECO:0000256" key="2">
    <source>
        <dbReference type="ARBA" id="ARBA00008016"/>
    </source>
</evidence>
<comment type="caution">
    <text evidence="12">The sequence shown here is derived from an EMBL/GenBank/DDBJ whole genome shotgun (WGS) entry which is preliminary data.</text>
</comment>
<dbReference type="AlphaFoldDB" id="A0A2A4YPZ3"/>
<dbReference type="NCBIfam" id="TIGR00611">
    <property type="entry name" value="recf"/>
    <property type="match status" value="1"/>
</dbReference>
<keyword evidence="9 10" id="KW-0742">SOS response</keyword>
<dbReference type="InterPro" id="IPR042174">
    <property type="entry name" value="RecF_2"/>
</dbReference>
<keyword evidence="9 10" id="KW-0234">DNA repair</keyword>
<evidence type="ECO:0000256" key="5">
    <source>
        <dbReference type="ARBA" id="ARBA00022705"/>
    </source>
</evidence>
<protein>
    <recommendedName>
        <fullName evidence="3 9">DNA replication and repair protein RecF</fullName>
    </recommendedName>
</protein>
<reference key="1">
    <citation type="submission" date="2017-08" db="EMBL/GenBank/DDBJ databases">
        <title>A dynamic microbial community with high functional redundancy inhabits the cold, oxic subseafloor aquifer.</title>
        <authorList>
            <person name="Tully B.J."/>
            <person name="Wheat C.G."/>
            <person name="Glazer B.T."/>
            <person name="Huber J.A."/>
        </authorList>
    </citation>
    <scope>NUCLEOTIDE SEQUENCE [LARGE SCALE GENOMIC DNA]</scope>
</reference>
<dbReference type="PROSITE" id="PS00617">
    <property type="entry name" value="RECF_1"/>
    <property type="match status" value="1"/>
</dbReference>
<dbReference type="InterPro" id="IPR003593">
    <property type="entry name" value="AAA+_ATPase"/>
</dbReference>
<dbReference type="HAMAP" id="MF_00365">
    <property type="entry name" value="RecF"/>
    <property type="match status" value="1"/>
</dbReference>
<keyword evidence="7 9" id="KW-0067">ATP-binding</keyword>
<evidence type="ECO:0000256" key="6">
    <source>
        <dbReference type="ARBA" id="ARBA00022741"/>
    </source>
</evidence>
<evidence type="ECO:0000256" key="3">
    <source>
        <dbReference type="ARBA" id="ARBA00020170"/>
    </source>
</evidence>
<comment type="subcellular location">
    <subcellularLocation>
        <location evidence="1 9 10">Cytoplasm</location>
    </subcellularLocation>
</comment>
<gene>
    <name evidence="9" type="primary">recF</name>
    <name evidence="12" type="ORF">COB13_16740</name>
</gene>
<dbReference type="GO" id="GO:0006260">
    <property type="term" value="P:DNA replication"/>
    <property type="evidence" value="ECO:0007669"/>
    <property type="project" value="UniProtKB-UniRule"/>
</dbReference>
<evidence type="ECO:0000256" key="10">
    <source>
        <dbReference type="RuleBase" id="RU000578"/>
    </source>
</evidence>
<keyword evidence="4 9" id="KW-0963">Cytoplasm</keyword>
<evidence type="ECO:0000313" key="12">
    <source>
        <dbReference type="EMBL" id="PCI96898.1"/>
    </source>
</evidence>
<evidence type="ECO:0000256" key="1">
    <source>
        <dbReference type="ARBA" id="ARBA00004496"/>
    </source>
</evidence>
<evidence type="ECO:0000256" key="7">
    <source>
        <dbReference type="ARBA" id="ARBA00022840"/>
    </source>
</evidence>
<keyword evidence="5 9" id="KW-0235">DNA replication</keyword>
<dbReference type="PANTHER" id="PTHR32182">
    <property type="entry name" value="DNA REPLICATION AND REPAIR PROTEIN RECF"/>
    <property type="match status" value="1"/>
</dbReference>
<dbReference type="PROSITE" id="PS00618">
    <property type="entry name" value="RECF_2"/>
    <property type="match status" value="1"/>
</dbReference>
<evidence type="ECO:0000259" key="11">
    <source>
        <dbReference type="SMART" id="SM00382"/>
    </source>
</evidence>
<feature type="domain" description="AAA+ ATPase" evidence="11">
    <location>
        <begin position="23"/>
        <end position="378"/>
    </location>
</feature>